<protein>
    <recommendedName>
        <fullName evidence="2">phosphoribosylamine--glycine ligase</fullName>
        <ecNumber evidence="2">6.3.4.13</ecNumber>
    </recommendedName>
    <alternativeName>
        <fullName evidence="8">Glycinamide ribonucleotide synthetase</fullName>
    </alternativeName>
    <alternativeName>
        <fullName evidence="9">Phosphoribosylglycinamide synthetase</fullName>
    </alternativeName>
</protein>
<dbReference type="InterPro" id="IPR020562">
    <property type="entry name" value="PRibGlycinamide_synth_N"/>
</dbReference>
<evidence type="ECO:0000256" key="8">
    <source>
        <dbReference type="ARBA" id="ARBA00042242"/>
    </source>
</evidence>
<dbReference type="InterPro" id="IPR020560">
    <property type="entry name" value="PRibGlycinamide_synth_C-dom"/>
</dbReference>
<dbReference type="Proteomes" id="UP000176902">
    <property type="component" value="Unassembled WGS sequence"/>
</dbReference>
<dbReference type="Gene3D" id="3.30.1490.20">
    <property type="entry name" value="ATP-grasp fold, A domain"/>
    <property type="match status" value="1"/>
</dbReference>
<dbReference type="SUPFAM" id="SSF51246">
    <property type="entry name" value="Rudiment single hybrid motif"/>
    <property type="match status" value="1"/>
</dbReference>
<dbReference type="Pfam" id="PF02843">
    <property type="entry name" value="GARS_C"/>
    <property type="match status" value="1"/>
</dbReference>
<dbReference type="AlphaFoldDB" id="A0A1F5JS52"/>
<dbReference type="PANTHER" id="PTHR43472:SF1">
    <property type="entry name" value="PHOSPHORIBOSYLAMINE--GLYCINE LIGASE, CHLOROPLASTIC"/>
    <property type="match status" value="1"/>
</dbReference>
<keyword evidence="5" id="KW-0658">Purine biosynthesis</keyword>
<dbReference type="SUPFAM" id="SSF56059">
    <property type="entry name" value="Glutathione synthetase ATP-binding domain-like"/>
    <property type="match status" value="1"/>
</dbReference>
<evidence type="ECO:0000256" key="3">
    <source>
        <dbReference type="ARBA" id="ARBA00022598"/>
    </source>
</evidence>
<dbReference type="GO" id="GO:0006189">
    <property type="term" value="P:'de novo' IMP biosynthetic process"/>
    <property type="evidence" value="ECO:0007669"/>
    <property type="project" value="UniProtKB-UniPathway"/>
</dbReference>
<feature type="domain" description="ATP-grasp" evidence="11">
    <location>
        <begin position="116"/>
        <end position="319"/>
    </location>
</feature>
<evidence type="ECO:0000313" key="13">
    <source>
        <dbReference type="Proteomes" id="UP000176902"/>
    </source>
</evidence>
<dbReference type="InterPro" id="IPR011054">
    <property type="entry name" value="Rudment_hybrid_motif"/>
</dbReference>
<comment type="similarity">
    <text evidence="7">Belongs to the GARS family.</text>
</comment>
<evidence type="ECO:0000256" key="5">
    <source>
        <dbReference type="ARBA" id="ARBA00022755"/>
    </source>
</evidence>
<keyword evidence="6 10" id="KW-0067">ATP-binding</keyword>
<comment type="pathway">
    <text evidence="1">Purine metabolism; IMP biosynthesis via de novo pathway; N(1)-(5-phospho-D-ribosyl)glycinamide from 5-phospho-alpha-D-ribose 1-diphosphate: step 2/2.</text>
</comment>
<evidence type="ECO:0000256" key="9">
    <source>
        <dbReference type="ARBA" id="ARBA00042864"/>
    </source>
</evidence>
<evidence type="ECO:0000256" key="6">
    <source>
        <dbReference type="ARBA" id="ARBA00022840"/>
    </source>
</evidence>
<dbReference type="InterPro" id="IPR000115">
    <property type="entry name" value="PRibGlycinamide_synth"/>
</dbReference>
<dbReference type="EMBL" id="MFCV01000039">
    <property type="protein sequence ID" value="OGE31449.1"/>
    <property type="molecule type" value="Genomic_DNA"/>
</dbReference>
<dbReference type="InterPro" id="IPR011761">
    <property type="entry name" value="ATP-grasp"/>
</dbReference>
<dbReference type="InterPro" id="IPR016185">
    <property type="entry name" value="PreATP-grasp_dom_sf"/>
</dbReference>
<dbReference type="PANTHER" id="PTHR43472">
    <property type="entry name" value="PHOSPHORIBOSYLAMINE--GLYCINE LIGASE"/>
    <property type="match status" value="1"/>
</dbReference>
<accession>A0A1F5JS52</accession>
<evidence type="ECO:0000256" key="4">
    <source>
        <dbReference type="ARBA" id="ARBA00022741"/>
    </source>
</evidence>
<dbReference type="EC" id="6.3.4.13" evidence="2"/>
<evidence type="ECO:0000256" key="7">
    <source>
        <dbReference type="ARBA" id="ARBA00038345"/>
    </source>
</evidence>
<sequence length="436" mass="47886">MSNLKTVLVIDGGGRGAVLVDKYGQSQSVGRILVVPGNDLMAINTSKDVITYPNLKTTSIKEILEIVEKEDVNLVDVAQDNAVEAGLVNELEKLGIAVIGPTKEAGQIEWDKAWARNFMKKYGIPSPEYHVFNSEEAGLDFIKKNPGKKWFIKAAGLAEGKGVIPAENFNKAIKAIKEMSKFGKAGETYLLEEWLEGEEFSAFALCDGGSFKLVGCAQDHKRVNDGDKGLNTGGMGCVSNPKVVTKYITSQINQIFKKTIEGLNNERRPYKGILYLGGMVLDKKVSVIEFNARWGDPEAQVILPSIQNDIYKVSMAIVSESLKQLKIRIDENTRVVVAGTSKGYPGDYSKVKGKKVFGISEVQKIEGIKIYGAGIKKSEKNWVVNGGRVLYIAGEGKNIIDARKKAYGAMALISIEGNNLHYRSDIGFRDLERLRK</sequence>
<dbReference type="InterPro" id="IPR020561">
    <property type="entry name" value="PRibGlycinamid_synth_ATP-grasp"/>
</dbReference>
<dbReference type="GO" id="GO:0005524">
    <property type="term" value="F:ATP binding"/>
    <property type="evidence" value="ECO:0007669"/>
    <property type="project" value="UniProtKB-UniRule"/>
</dbReference>
<dbReference type="GO" id="GO:0004637">
    <property type="term" value="F:phosphoribosylamine-glycine ligase activity"/>
    <property type="evidence" value="ECO:0007669"/>
    <property type="project" value="UniProtKB-EC"/>
</dbReference>
<dbReference type="InterPro" id="IPR013815">
    <property type="entry name" value="ATP_grasp_subdomain_1"/>
</dbReference>
<dbReference type="Gene3D" id="3.40.50.20">
    <property type="match status" value="1"/>
</dbReference>
<dbReference type="GO" id="GO:0046872">
    <property type="term" value="F:metal ion binding"/>
    <property type="evidence" value="ECO:0007669"/>
    <property type="project" value="InterPro"/>
</dbReference>
<dbReference type="InterPro" id="IPR037123">
    <property type="entry name" value="PRibGlycinamide_synth_C_sf"/>
</dbReference>
<dbReference type="Gene3D" id="3.90.600.10">
    <property type="entry name" value="Phosphoribosylglycinamide synthetase, C-terminal domain"/>
    <property type="match status" value="1"/>
</dbReference>
<dbReference type="UniPathway" id="UPA00074">
    <property type="reaction ID" value="UER00125"/>
</dbReference>
<dbReference type="Pfam" id="PF01071">
    <property type="entry name" value="GARS_A"/>
    <property type="match status" value="1"/>
</dbReference>
<name>A0A1F5JS52_9BACT</name>
<dbReference type="PROSITE" id="PS50975">
    <property type="entry name" value="ATP_GRASP"/>
    <property type="match status" value="1"/>
</dbReference>
<evidence type="ECO:0000256" key="2">
    <source>
        <dbReference type="ARBA" id="ARBA00013255"/>
    </source>
</evidence>
<gene>
    <name evidence="12" type="ORF">A3C59_02300</name>
</gene>
<dbReference type="SMART" id="SM01209">
    <property type="entry name" value="GARS_A"/>
    <property type="match status" value="1"/>
</dbReference>
<evidence type="ECO:0000256" key="1">
    <source>
        <dbReference type="ARBA" id="ARBA00005174"/>
    </source>
</evidence>
<dbReference type="SUPFAM" id="SSF52440">
    <property type="entry name" value="PreATP-grasp domain"/>
    <property type="match status" value="1"/>
</dbReference>
<organism evidence="12 13">
    <name type="scientific">Candidatus Daviesbacteria bacterium RIFCSPHIGHO2_02_FULL_36_13</name>
    <dbReference type="NCBI Taxonomy" id="1797768"/>
    <lineage>
        <taxon>Bacteria</taxon>
        <taxon>Candidatus Daviesiibacteriota</taxon>
    </lineage>
</organism>
<dbReference type="SMART" id="SM01210">
    <property type="entry name" value="GARS_C"/>
    <property type="match status" value="1"/>
</dbReference>
<keyword evidence="3 12" id="KW-0436">Ligase</keyword>
<dbReference type="GO" id="GO:0009113">
    <property type="term" value="P:purine nucleobase biosynthetic process"/>
    <property type="evidence" value="ECO:0007669"/>
    <property type="project" value="InterPro"/>
</dbReference>
<proteinExistence type="inferred from homology"/>
<reference evidence="12 13" key="1">
    <citation type="journal article" date="2016" name="Nat. Commun.">
        <title>Thousands of microbial genomes shed light on interconnected biogeochemical processes in an aquifer system.</title>
        <authorList>
            <person name="Anantharaman K."/>
            <person name="Brown C.T."/>
            <person name="Hug L.A."/>
            <person name="Sharon I."/>
            <person name="Castelle C.J."/>
            <person name="Probst A.J."/>
            <person name="Thomas B.C."/>
            <person name="Singh A."/>
            <person name="Wilkins M.J."/>
            <person name="Karaoz U."/>
            <person name="Brodie E.L."/>
            <person name="Williams K.H."/>
            <person name="Hubbard S.S."/>
            <person name="Banfield J.F."/>
        </authorList>
    </citation>
    <scope>NUCLEOTIDE SEQUENCE [LARGE SCALE GENOMIC DNA]</scope>
</reference>
<comment type="caution">
    <text evidence="12">The sequence shown here is derived from an EMBL/GenBank/DDBJ whole genome shotgun (WGS) entry which is preliminary data.</text>
</comment>
<dbReference type="STRING" id="1797768.A3C59_02300"/>
<evidence type="ECO:0000313" key="12">
    <source>
        <dbReference type="EMBL" id="OGE31449.1"/>
    </source>
</evidence>
<evidence type="ECO:0000259" key="11">
    <source>
        <dbReference type="PROSITE" id="PS50975"/>
    </source>
</evidence>
<evidence type="ECO:0000256" key="10">
    <source>
        <dbReference type="PROSITE-ProRule" id="PRU00409"/>
    </source>
</evidence>
<dbReference type="Pfam" id="PF02844">
    <property type="entry name" value="GARS_N"/>
    <property type="match status" value="1"/>
</dbReference>
<dbReference type="Gene3D" id="3.30.470.20">
    <property type="entry name" value="ATP-grasp fold, B domain"/>
    <property type="match status" value="1"/>
</dbReference>
<dbReference type="NCBIfam" id="TIGR00877">
    <property type="entry name" value="purD"/>
    <property type="match status" value="1"/>
</dbReference>
<keyword evidence="4 10" id="KW-0547">Nucleotide-binding</keyword>